<evidence type="ECO:0000313" key="1">
    <source>
        <dbReference type="EMBL" id="TEW73901.1"/>
    </source>
</evidence>
<gene>
    <name evidence="1" type="ORF">E2488_10510</name>
</gene>
<dbReference type="EMBL" id="SNQI01000003">
    <property type="protein sequence ID" value="TEW73901.1"/>
    <property type="molecule type" value="Genomic_DNA"/>
</dbReference>
<dbReference type="Proteomes" id="UP000298517">
    <property type="component" value="Unassembled WGS sequence"/>
</dbReference>
<evidence type="ECO:0000313" key="2">
    <source>
        <dbReference type="Proteomes" id="UP000298517"/>
    </source>
</evidence>
<dbReference type="OrthoDB" id="1449504at2"/>
<dbReference type="RefSeq" id="WP_134248300.1">
    <property type="nucleotide sequence ID" value="NZ_SNQI01000003.1"/>
</dbReference>
<protein>
    <submittedName>
        <fullName evidence="1">Uncharacterized protein</fullName>
    </submittedName>
</protein>
<dbReference type="AlphaFoldDB" id="A0A4Y8ART4"/>
<proteinExistence type="predicted"/>
<name>A0A4Y8ART4_9FLAO</name>
<sequence length="138" mass="16144">MRKSKNYNSNKFSRLKEYVHGAPYIDVLEQPKICKSFGLPYSAKVFRDEYRNRIYEFFKNETTTAATASKMTKIPHKYICEIKSYLESNGLLKVVTIDRCPTTGSSNVQFISTNKDVWSEFDLLQKTNQFNLFEDVQK</sequence>
<organism evidence="1 2">
    <name type="scientific">Gramella jeungdoensis</name>
    <dbReference type="NCBI Taxonomy" id="708091"/>
    <lineage>
        <taxon>Bacteria</taxon>
        <taxon>Pseudomonadati</taxon>
        <taxon>Bacteroidota</taxon>
        <taxon>Flavobacteriia</taxon>
        <taxon>Flavobacteriales</taxon>
        <taxon>Flavobacteriaceae</taxon>
        <taxon>Christiangramia</taxon>
    </lineage>
</organism>
<accession>A0A4Y8ART4</accession>
<comment type="caution">
    <text evidence="1">The sequence shown here is derived from an EMBL/GenBank/DDBJ whole genome shotgun (WGS) entry which is preliminary data.</text>
</comment>
<keyword evidence="2" id="KW-1185">Reference proteome</keyword>
<reference evidence="1 2" key="1">
    <citation type="journal article" date="2011" name="J. Microbiol.">
        <title>Gramella jeungdoensis sp. nov., isolated from a solar saltern in Korea.</title>
        <authorList>
            <person name="Joung Y."/>
            <person name="Kim H."/>
            <person name="Jang T."/>
            <person name="Ahn T.S."/>
            <person name="Joh K."/>
        </authorList>
    </citation>
    <scope>NUCLEOTIDE SEQUENCE [LARGE SCALE GENOMIC DNA]</scope>
    <source>
        <strain evidence="1 2">KCTC 23123</strain>
    </source>
</reference>